<comment type="caution">
    <text evidence="3">The sequence shown here is derived from an EMBL/GenBank/DDBJ whole genome shotgun (WGS) entry which is preliminary data.</text>
</comment>
<evidence type="ECO:0000313" key="3">
    <source>
        <dbReference type="EMBL" id="MCY1083795.1"/>
    </source>
</evidence>
<dbReference type="EMBL" id="JAPNKA010000002">
    <property type="protein sequence ID" value="MCY1083795.1"/>
    <property type="molecule type" value="Genomic_DNA"/>
</dbReference>
<dbReference type="PROSITE" id="PS51898">
    <property type="entry name" value="TYR_RECOMBINASE"/>
    <property type="match status" value="1"/>
</dbReference>
<keyword evidence="1" id="KW-0233">DNA recombination</keyword>
<dbReference type="InterPro" id="IPR002104">
    <property type="entry name" value="Integrase_catalytic"/>
</dbReference>
<dbReference type="InterPro" id="IPR013762">
    <property type="entry name" value="Integrase-like_cat_sf"/>
</dbReference>
<dbReference type="Pfam" id="PF00589">
    <property type="entry name" value="Phage_integrase"/>
    <property type="match status" value="1"/>
</dbReference>
<protein>
    <submittedName>
        <fullName evidence="3">Tyrosine-type recombinase/integrase</fullName>
    </submittedName>
</protein>
<keyword evidence="4" id="KW-1185">Reference proteome</keyword>
<evidence type="ECO:0000259" key="2">
    <source>
        <dbReference type="PROSITE" id="PS51898"/>
    </source>
</evidence>
<dbReference type="Proteomes" id="UP001207654">
    <property type="component" value="Unassembled WGS sequence"/>
</dbReference>
<feature type="domain" description="Tyr recombinase" evidence="2">
    <location>
        <begin position="1"/>
        <end position="85"/>
    </location>
</feature>
<dbReference type="Gene3D" id="1.10.443.10">
    <property type="entry name" value="Intergrase catalytic core"/>
    <property type="match status" value="1"/>
</dbReference>
<dbReference type="SUPFAM" id="SSF56349">
    <property type="entry name" value="DNA breaking-rejoining enzymes"/>
    <property type="match status" value="1"/>
</dbReference>
<accession>A0ABT4AQ11</accession>
<gene>
    <name evidence="3" type="ORF">OV287_56080</name>
</gene>
<evidence type="ECO:0000256" key="1">
    <source>
        <dbReference type="ARBA" id="ARBA00023172"/>
    </source>
</evidence>
<dbReference type="InterPro" id="IPR011010">
    <property type="entry name" value="DNA_brk_join_enz"/>
</dbReference>
<name>A0ABT4AQ11_9BACT</name>
<sequence length="90" mass="9800">MPLLPGRYGDALDTSSIRRLVDKYERLSGVAGVSPHVLRHTTLTELARQKKQDLALVAALAGHSKLATTAIYVQPNMQDLEAAVDSLMED</sequence>
<dbReference type="RefSeq" id="WP_267542683.1">
    <property type="nucleotide sequence ID" value="NZ_JAPNKA010000002.1"/>
</dbReference>
<proteinExistence type="predicted"/>
<organism evidence="3 4">
    <name type="scientific">Archangium lansingense</name>
    <dbReference type="NCBI Taxonomy" id="2995310"/>
    <lineage>
        <taxon>Bacteria</taxon>
        <taxon>Pseudomonadati</taxon>
        <taxon>Myxococcota</taxon>
        <taxon>Myxococcia</taxon>
        <taxon>Myxococcales</taxon>
        <taxon>Cystobacterineae</taxon>
        <taxon>Archangiaceae</taxon>
        <taxon>Archangium</taxon>
    </lineage>
</organism>
<evidence type="ECO:0000313" key="4">
    <source>
        <dbReference type="Proteomes" id="UP001207654"/>
    </source>
</evidence>
<reference evidence="3 4" key="1">
    <citation type="submission" date="2022-11" db="EMBL/GenBank/DDBJ databases">
        <title>Minimal conservation of predation-associated metabolite biosynthetic gene clusters underscores biosynthetic potential of Myxococcota including descriptions for ten novel species: Archangium lansinium sp. nov., Myxococcus landrumus sp. nov., Nannocystis bai.</title>
        <authorList>
            <person name="Ahearne A."/>
            <person name="Stevens C."/>
            <person name="Phillips K."/>
        </authorList>
    </citation>
    <scope>NUCLEOTIDE SEQUENCE [LARGE SCALE GENOMIC DNA]</scope>
    <source>
        <strain evidence="3 4">MIWBW</strain>
    </source>
</reference>